<protein>
    <recommendedName>
        <fullName evidence="3 7">ER membrane protein complex subunit 3</fullName>
    </recommendedName>
</protein>
<evidence type="ECO:0000256" key="5">
    <source>
        <dbReference type="ARBA" id="ARBA00022989"/>
    </source>
</evidence>
<evidence type="ECO:0000256" key="4">
    <source>
        <dbReference type="ARBA" id="ARBA00022692"/>
    </source>
</evidence>
<dbReference type="Proteomes" id="UP000094565">
    <property type="component" value="Chromosome 2"/>
</dbReference>
<dbReference type="InterPro" id="IPR008568">
    <property type="entry name" value="EMC3"/>
</dbReference>
<name>A0A1B2JE16_PICPA</name>
<dbReference type="GO" id="GO:0034975">
    <property type="term" value="P:protein folding in endoplasmic reticulum"/>
    <property type="evidence" value="ECO:0007669"/>
    <property type="project" value="TreeGrafter"/>
</dbReference>
<sequence length="254" mass="28813">MSPDLVLDPSLKVWVLLPISAVMILVGILRSYVTNLLQPLPKVSKWKDVREQQQLQKARLFRGNSHALVSKKEFLNRQAYLHEALTSGKYLKNAVKQKKDQMPPNPLSDPNASDAMFNMLKSNAANFIPQTVIMWWINYFFAGFIIMRLPFPLTLRFKSMLQQGIDTPDLDVRWVSSLSWYFVTLLGLQSVFSLILSNSSAVQVIQQQMPAQMGMPGQPDMAKVFAAEGESLQVAQFKSSTDSIEERILDSYKL</sequence>
<dbReference type="InterPro" id="IPR002809">
    <property type="entry name" value="EMC3/TMCO1"/>
</dbReference>
<dbReference type="GO" id="GO:0072546">
    <property type="term" value="C:EMC complex"/>
    <property type="evidence" value="ECO:0007669"/>
    <property type="project" value="TreeGrafter"/>
</dbReference>
<dbReference type="PANTHER" id="PTHR13116:SF5">
    <property type="entry name" value="ER MEMBRANE PROTEIN COMPLEX SUBUNIT 3"/>
    <property type="match status" value="1"/>
</dbReference>
<evidence type="ECO:0000256" key="8">
    <source>
        <dbReference type="SAM" id="Phobius"/>
    </source>
</evidence>
<keyword evidence="6 8" id="KW-0472">Membrane</keyword>
<evidence type="ECO:0000256" key="3">
    <source>
        <dbReference type="ARBA" id="ARBA00020822"/>
    </source>
</evidence>
<dbReference type="PIRSF" id="PIRSF010045">
    <property type="entry name" value="DUF850_TM_euk"/>
    <property type="match status" value="1"/>
</dbReference>
<dbReference type="PANTHER" id="PTHR13116">
    <property type="entry name" value="ER MEMBRANE PROTEIN COMPLEX SUBUNIT 3"/>
    <property type="match status" value="1"/>
</dbReference>
<accession>A0A1B2JE16</accession>
<comment type="similarity">
    <text evidence="2 7">Belongs to the EMC3 family.</text>
</comment>
<feature type="transmembrane region" description="Helical" evidence="8">
    <location>
        <begin position="132"/>
        <end position="151"/>
    </location>
</feature>
<proteinExistence type="inferred from homology"/>
<feature type="transmembrane region" description="Helical" evidence="8">
    <location>
        <begin position="13"/>
        <end position="33"/>
    </location>
</feature>
<evidence type="ECO:0000313" key="10">
    <source>
        <dbReference type="Proteomes" id="UP000094565"/>
    </source>
</evidence>
<dbReference type="Pfam" id="PF01956">
    <property type="entry name" value="EMC3_TMCO1"/>
    <property type="match status" value="1"/>
</dbReference>
<comment type="function">
    <text evidence="7">The EMC seems to be required for efficient folding of proteins in the endoplasmic reticulum (ER).</text>
</comment>
<evidence type="ECO:0000256" key="2">
    <source>
        <dbReference type="ARBA" id="ARBA00005376"/>
    </source>
</evidence>
<dbReference type="EMBL" id="CP014585">
    <property type="protein sequence ID" value="ANZ76085.1"/>
    <property type="molecule type" value="Genomic_DNA"/>
</dbReference>
<gene>
    <name evidence="9" type="primary">AIM27</name>
    <name evidence="9" type="ORF">ATY40_BA7502616</name>
</gene>
<reference evidence="9 10" key="1">
    <citation type="submission" date="2016-02" db="EMBL/GenBank/DDBJ databases">
        <title>Comparative genomic and transcriptomic foundation for Pichia pastoris.</title>
        <authorList>
            <person name="Love K.R."/>
            <person name="Shah K.A."/>
            <person name="Whittaker C.A."/>
            <person name="Wu J."/>
            <person name="Bartlett M.C."/>
            <person name="Ma D."/>
            <person name="Leeson R.L."/>
            <person name="Priest M."/>
            <person name="Young S.K."/>
            <person name="Love J.C."/>
        </authorList>
    </citation>
    <scope>NUCLEOTIDE SEQUENCE [LARGE SCALE GENOMIC DNA]</scope>
    <source>
        <strain evidence="9 10">ATCC 28485</strain>
    </source>
</reference>
<evidence type="ECO:0000256" key="6">
    <source>
        <dbReference type="ARBA" id="ARBA00023136"/>
    </source>
</evidence>
<evidence type="ECO:0000313" key="9">
    <source>
        <dbReference type="EMBL" id="ANZ76085.1"/>
    </source>
</evidence>
<dbReference type="OrthoDB" id="6745403at2759"/>
<keyword evidence="5 8" id="KW-1133">Transmembrane helix</keyword>
<dbReference type="SMART" id="SM01415">
    <property type="entry name" value="DUF106"/>
    <property type="match status" value="1"/>
</dbReference>
<comment type="subcellular location">
    <subcellularLocation>
        <location evidence="1">Membrane</location>
        <topology evidence="1">Multi-pass membrane protein</topology>
    </subcellularLocation>
</comment>
<dbReference type="AlphaFoldDB" id="A0A1B2JE16"/>
<feature type="transmembrane region" description="Helical" evidence="8">
    <location>
        <begin position="178"/>
        <end position="196"/>
    </location>
</feature>
<keyword evidence="10" id="KW-1185">Reference proteome</keyword>
<evidence type="ECO:0000256" key="7">
    <source>
        <dbReference type="PIRNR" id="PIRNR010045"/>
    </source>
</evidence>
<evidence type="ECO:0000256" key="1">
    <source>
        <dbReference type="ARBA" id="ARBA00004141"/>
    </source>
</evidence>
<organism evidence="9 10">
    <name type="scientific">Komagataella pastoris</name>
    <name type="common">Yeast</name>
    <name type="synonym">Pichia pastoris</name>
    <dbReference type="NCBI Taxonomy" id="4922"/>
    <lineage>
        <taxon>Eukaryota</taxon>
        <taxon>Fungi</taxon>
        <taxon>Dikarya</taxon>
        <taxon>Ascomycota</taxon>
        <taxon>Saccharomycotina</taxon>
        <taxon>Pichiomycetes</taxon>
        <taxon>Pichiales</taxon>
        <taxon>Pichiaceae</taxon>
        <taxon>Komagataella</taxon>
    </lineage>
</organism>
<keyword evidence="4 8" id="KW-0812">Transmembrane</keyword>